<dbReference type="Pfam" id="PF13279">
    <property type="entry name" value="4HBT_2"/>
    <property type="match status" value="1"/>
</dbReference>
<evidence type="ECO:0000313" key="2">
    <source>
        <dbReference type="Proteomes" id="UP000295783"/>
    </source>
</evidence>
<dbReference type="InterPro" id="IPR050563">
    <property type="entry name" value="4-hydroxybenzoyl-CoA_TE"/>
</dbReference>
<proteinExistence type="predicted"/>
<evidence type="ECO:0000313" key="1">
    <source>
        <dbReference type="EMBL" id="TDQ84080.1"/>
    </source>
</evidence>
<dbReference type="CDD" id="cd00586">
    <property type="entry name" value="4HBT"/>
    <property type="match status" value="1"/>
</dbReference>
<sequence length="165" mass="18513">MFDGPVPAPFVNTGQKVLPEWIDGNDHMNVAWYLRAFDDGFDSTYEALGLGYAEIKKTGFSTMSVDVHISYHRELLLGAPLRITTQLVDHDSKRAHWMQAMYHADEGYLAATCEWLILSIDMKERRVAPMPAQILDRLAAVKTAHAGLPLPAPLGRTISIHNRKK</sequence>
<accession>A0A4R6WV80</accession>
<keyword evidence="2" id="KW-1185">Reference proteome</keyword>
<dbReference type="PANTHER" id="PTHR31793:SF2">
    <property type="entry name" value="BLR1345 PROTEIN"/>
    <property type="match status" value="1"/>
</dbReference>
<dbReference type="GO" id="GO:0047617">
    <property type="term" value="F:fatty acyl-CoA hydrolase activity"/>
    <property type="evidence" value="ECO:0007669"/>
    <property type="project" value="TreeGrafter"/>
</dbReference>
<reference evidence="1 2" key="1">
    <citation type="submission" date="2019-03" db="EMBL/GenBank/DDBJ databases">
        <title>Genomic Encyclopedia of Type Strains, Phase III (KMG-III): the genomes of soil and plant-associated and newly described type strains.</title>
        <authorList>
            <person name="Whitman W."/>
        </authorList>
    </citation>
    <scope>NUCLEOTIDE SEQUENCE [LARGE SCALE GENOMIC DNA]</scope>
    <source>
        <strain evidence="1 2">CGMCC 1.7660</strain>
    </source>
</reference>
<dbReference type="AlphaFoldDB" id="A0A4R6WV80"/>
<dbReference type="SUPFAM" id="SSF54637">
    <property type="entry name" value="Thioesterase/thiol ester dehydrase-isomerase"/>
    <property type="match status" value="1"/>
</dbReference>
<comment type="caution">
    <text evidence="1">The sequence shown here is derived from an EMBL/GenBank/DDBJ whole genome shotgun (WGS) entry which is preliminary data.</text>
</comment>
<dbReference type="Proteomes" id="UP000295783">
    <property type="component" value="Unassembled WGS sequence"/>
</dbReference>
<organism evidence="1 2">
    <name type="scientific">Dongia mobilis</name>
    <dbReference type="NCBI Taxonomy" id="578943"/>
    <lineage>
        <taxon>Bacteria</taxon>
        <taxon>Pseudomonadati</taxon>
        <taxon>Pseudomonadota</taxon>
        <taxon>Alphaproteobacteria</taxon>
        <taxon>Rhodospirillales</taxon>
        <taxon>Dongiaceae</taxon>
        <taxon>Dongia</taxon>
    </lineage>
</organism>
<dbReference type="InterPro" id="IPR029069">
    <property type="entry name" value="HotDog_dom_sf"/>
</dbReference>
<name>A0A4R6WV80_9PROT</name>
<dbReference type="EMBL" id="SNYW01000006">
    <property type="protein sequence ID" value="TDQ84080.1"/>
    <property type="molecule type" value="Genomic_DNA"/>
</dbReference>
<gene>
    <name evidence="1" type="ORF">A8950_0626</name>
</gene>
<protein>
    <submittedName>
        <fullName evidence="1">(3S)-malyl-CoA thioesterase</fullName>
    </submittedName>
</protein>
<dbReference type="RefSeq" id="WP_166644970.1">
    <property type="nucleotide sequence ID" value="NZ_SNYW01000006.1"/>
</dbReference>
<dbReference type="PANTHER" id="PTHR31793">
    <property type="entry name" value="4-HYDROXYBENZOYL-COA THIOESTERASE FAMILY MEMBER"/>
    <property type="match status" value="1"/>
</dbReference>
<dbReference type="Gene3D" id="3.10.129.10">
    <property type="entry name" value="Hotdog Thioesterase"/>
    <property type="match status" value="1"/>
</dbReference>